<dbReference type="PANTHER" id="PTHR24221">
    <property type="entry name" value="ATP-BINDING CASSETTE SUB-FAMILY B"/>
    <property type="match status" value="1"/>
</dbReference>
<comment type="caution">
    <text evidence="10">The sequence shown here is derived from an EMBL/GenBank/DDBJ whole genome shotgun (WGS) entry which is preliminary data.</text>
</comment>
<dbReference type="InterPro" id="IPR036640">
    <property type="entry name" value="ABC1_TM_sf"/>
</dbReference>
<dbReference type="EMBL" id="LSRF01000057">
    <property type="protein sequence ID" value="KXP05025.1"/>
    <property type="molecule type" value="Genomic_DNA"/>
</dbReference>
<dbReference type="GO" id="GO:0140359">
    <property type="term" value="F:ABC-type transporter activity"/>
    <property type="evidence" value="ECO:0007669"/>
    <property type="project" value="InterPro"/>
</dbReference>
<feature type="transmembrane region" description="Helical" evidence="7">
    <location>
        <begin position="132"/>
        <end position="156"/>
    </location>
</feature>
<evidence type="ECO:0000256" key="6">
    <source>
        <dbReference type="ARBA" id="ARBA00023136"/>
    </source>
</evidence>
<feature type="transmembrane region" description="Helical" evidence="7">
    <location>
        <begin position="24"/>
        <end position="51"/>
    </location>
</feature>
<dbReference type="Proteomes" id="UP000070258">
    <property type="component" value="Unassembled WGS sequence"/>
</dbReference>
<dbReference type="Gene3D" id="3.40.50.300">
    <property type="entry name" value="P-loop containing nucleotide triphosphate hydrolases"/>
    <property type="match status" value="1"/>
</dbReference>
<feature type="domain" description="ABC transporter" evidence="8">
    <location>
        <begin position="332"/>
        <end position="557"/>
    </location>
</feature>
<dbReference type="Pfam" id="PF00005">
    <property type="entry name" value="ABC_tran"/>
    <property type="match status" value="1"/>
</dbReference>
<feature type="domain" description="ABC transmembrane type-1" evidence="9">
    <location>
        <begin position="28"/>
        <end position="303"/>
    </location>
</feature>
<dbReference type="InterPro" id="IPR003593">
    <property type="entry name" value="AAA+_ATPase"/>
</dbReference>
<sequence>MPDTARRSGPIDPRLLRYARSSRGLMTVVIACGVIETAAIIALAYGVAIVLSRLVTGPHDLPGPIALVAGAVAVRVVVTLVRSRIERRAADRVVSELRSAALGAVGPGRWPVDREELRTALTRGLDDLPPYLTGYVPALALSVIATPALVIAMFVADPISGAVALGTLPLLPIFMVLIGLLTRDRTRRRLAAMARLSSRLLDLVAGLPTLRALGRQRGPERTVRELGERNAAETMSALRIAFLSSMALELLATLCVALVAVGIGLRLVFGEMSLFAGVFALILAPEVYQPLRRVGASFHAAEQGVEATSRVFALLDAPEPAPSQGSTRPGMLVARGVSVAGRDGEAPSGFDGTFRPGRLTALTGPNGSGKSTLLTVLAGLAVPDAGTVTVVSDAVTEAPGATGAVDGPGKGGAPLAGGPDWWAHVAWCPQHPYLEPGTLAHNFTLLGAPDPRTVPEVVAAAGLDEVVAEAGWDRAVGVGGAGLSAGQRQRLALARTLALGRSVLLFDEPTAHLDEELSARVLAELRARADAGAVVVLVAHDAQVLAAADDVLEVVRA</sequence>
<dbReference type="InterPro" id="IPR017871">
    <property type="entry name" value="ABC_transporter-like_CS"/>
</dbReference>
<dbReference type="Pfam" id="PF00664">
    <property type="entry name" value="ABC_membrane"/>
    <property type="match status" value="1"/>
</dbReference>
<dbReference type="STRING" id="239498.AXK60_12710"/>
<dbReference type="SUPFAM" id="SSF52540">
    <property type="entry name" value="P-loop containing nucleoside triphosphate hydrolases"/>
    <property type="match status" value="1"/>
</dbReference>
<evidence type="ECO:0000256" key="7">
    <source>
        <dbReference type="SAM" id="Phobius"/>
    </source>
</evidence>
<evidence type="ECO:0000259" key="9">
    <source>
        <dbReference type="PROSITE" id="PS50929"/>
    </source>
</evidence>
<dbReference type="InterPro" id="IPR003439">
    <property type="entry name" value="ABC_transporter-like_ATP-bd"/>
</dbReference>
<proteinExistence type="predicted"/>
<keyword evidence="6 7" id="KW-0472">Membrane</keyword>
<evidence type="ECO:0000259" key="8">
    <source>
        <dbReference type="PROSITE" id="PS50893"/>
    </source>
</evidence>
<dbReference type="AlphaFoldDB" id="A0A138A3M1"/>
<dbReference type="Gene3D" id="1.20.1560.10">
    <property type="entry name" value="ABC transporter type 1, transmembrane domain"/>
    <property type="match status" value="1"/>
</dbReference>
<dbReference type="GO" id="GO:0016887">
    <property type="term" value="F:ATP hydrolysis activity"/>
    <property type="evidence" value="ECO:0007669"/>
    <property type="project" value="InterPro"/>
</dbReference>
<dbReference type="GO" id="GO:0005886">
    <property type="term" value="C:plasma membrane"/>
    <property type="evidence" value="ECO:0007669"/>
    <property type="project" value="UniProtKB-SubCell"/>
</dbReference>
<keyword evidence="5 7" id="KW-1133">Transmembrane helix</keyword>
<dbReference type="RefSeq" id="WP_068573045.1">
    <property type="nucleotide sequence ID" value="NZ_LSRF01000057.1"/>
</dbReference>
<reference evidence="11" key="1">
    <citation type="submission" date="2016-02" db="EMBL/GenBank/DDBJ databases">
        <authorList>
            <person name="Wen L."/>
            <person name="He K."/>
            <person name="Yang H."/>
        </authorList>
    </citation>
    <scope>NUCLEOTIDE SEQUENCE [LARGE SCALE GENOMIC DNA]</scope>
    <source>
        <strain evidence="11">JCM 15929</strain>
    </source>
</reference>
<evidence type="ECO:0000256" key="4">
    <source>
        <dbReference type="ARBA" id="ARBA00022840"/>
    </source>
</evidence>
<dbReference type="SUPFAM" id="SSF90123">
    <property type="entry name" value="ABC transporter transmembrane region"/>
    <property type="match status" value="1"/>
</dbReference>
<organism evidence="10 11">
    <name type="scientific">Tsukamurella pseudospumae</name>
    <dbReference type="NCBI Taxonomy" id="239498"/>
    <lineage>
        <taxon>Bacteria</taxon>
        <taxon>Bacillati</taxon>
        <taxon>Actinomycetota</taxon>
        <taxon>Actinomycetes</taxon>
        <taxon>Mycobacteriales</taxon>
        <taxon>Tsukamurellaceae</taxon>
        <taxon>Tsukamurella</taxon>
    </lineage>
</organism>
<keyword evidence="2 7" id="KW-0812">Transmembrane</keyword>
<name>A0A138A3M1_9ACTN</name>
<feature type="transmembrane region" description="Helical" evidence="7">
    <location>
        <begin position="162"/>
        <end position="181"/>
    </location>
</feature>
<dbReference type="NCBIfam" id="TIGR02857">
    <property type="entry name" value="CydD"/>
    <property type="match status" value="1"/>
</dbReference>
<dbReference type="InterPro" id="IPR039421">
    <property type="entry name" value="Type_1_exporter"/>
</dbReference>
<dbReference type="PROSITE" id="PS50893">
    <property type="entry name" value="ABC_TRANSPORTER_2"/>
    <property type="match status" value="1"/>
</dbReference>
<dbReference type="InterPro" id="IPR027417">
    <property type="entry name" value="P-loop_NTPase"/>
</dbReference>
<evidence type="ECO:0000313" key="11">
    <source>
        <dbReference type="Proteomes" id="UP000070258"/>
    </source>
</evidence>
<feature type="transmembrane region" description="Helical" evidence="7">
    <location>
        <begin position="240"/>
        <end position="261"/>
    </location>
</feature>
<feature type="transmembrane region" description="Helical" evidence="7">
    <location>
        <begin position="63"/>
        <end position="81"/>
    </location>
</feature>
<accession>A0A138A3M1</accession>
<dbReference type="SMART" id="SM00382">
    <property type="entry name" value="AAA"/>
    <property type="match status" value="1"/>
</dbReference>
<dbReference type="PANTHER" id="PTHR24221:SF590">
    <property type="entry name" value="COMPONENT LINKED WITH THE ASSEMBLY OF CYTOCHROME' TRANSPORT TRANSMEMBRANE ATP-BINDING PROTEIN ABC TRANSPORTER CYDD-RELATED"/>
    <property type="match status" value="1"/>
</dbReference>
<dbReference type="InterPro" id="IPR011527">
    <property type="entry name" value="ABC1_TM_dom"/>
</dbReference>
<evidence type="ECO:0000313" key="10">
    <source>
        <dbReference type="EMBL" id="KXP05025.1"/>
    </source>
</evidence>
<keyword evidence="4 10" id="KW-0067">ATP-binding</keyword>
<dbReference type="CDD" id="cd18584">
    <property type="entry name" value="ABC_6TM_AarD_CydD"/>
    <property type="match status" value="1"/>
</dbReference>
<dbReference type="GO" id="GO:0042883">
    <property type="term" value="P:cysteine transport"/>
    <property type="evidence" value="ECO:0007669"/>
    <property type="project" value="InterPro"/>
</dbReference>
<keyword evidence="3" id="KW-0547">Nucleotide-binding</keyword>
<gene>
    <name evidence="10" type="ORF">AXK60_12710</name>
</gene>
<evidence type="ECO:0000256" key="3">
    <source>
        <dbReference type="ARBA" id="ARBA00022741"/>
    </source>
</evidence>
<dbReference type="InterPro" id="IPR014216">
    <property type="entry name" value="ABC_transptr_CydD"/>
</dbReference>
<dbReference type="PROSITE" id="PS50929">
    <property type="entry name" value="ABC_TM1F"/>
    <property type="match status" value="1"/>
</dbReference>
<protein>
    <submittedName>
        <fullName evidence="10">ABC transporter ATP-binding protein</fullName>
    </submittedName>
</protein>
<dbReference type="PROSITE" id="PS00211">
    <property type="entry name" value="ABC_TRANSPORTER_1"/>
    <property type="match status" value="1"/>
</dbReference>
<evidence type="ECO:0000256" key="1">
    <source>
        <dbReference type="ARBA" id="ARBA00004651"/>
    </source>
</evidence>
<dbReference type="GO" id="GO:0005524">
    <property type="term" value="F:ATP binding"/>
    <property type="evidence" value="ECO:0007669"/>
    <property type="project" value="UniProtKB-KW"/>
</dbReference>
<evidence type="ECO:0000256" key="2">
    <source>
        <dbReference type="ARBA" id="ARBA00022692"/>
    </source>
</evidence>
<comment type="subcellular location">
    <subcellularLocation>
        <location evidence="1">Cell membrane</location>
        <topology evidence="1">Multi-pass membrane protein</topology>
    </subcellularLocation>
</comment>
<evidence type="ECO:0000256" key="5">
    <source>
        <dbReference type="ARBA" id="ARBA00022989"/>
    </source>
</evidence>